<accession>A0A918AKL4</accession>
<sequence>MRIANVEGRLVVSTAAGYVDVASASGGRFSHDPQAAFEVWDELVDWSHALPEHEVPGAHRVTEDAVLGPPVPRPRQVFAIGLNYRDHAEEVGLAVPETPAVFTKFPTSLTGPAASVRLPAGSVDWGVALVVVIGRRCERVGEAEAWHHVAGVTVGQDLSERGLQLAGSAPQFSLGKSYPGFAPTGPALVTPDELADPDDLELGCGLAGGEVLQRGRTGDMVFGVPELIARLSAVCPLLPGDLIFTGTPAGVGVARTPPVFLTAGDTLVSWITGVGQLRNPMVDGSAARRGSAGQP</sequence>
<dbReference type="PANTHER" id="PTHR42796:SF4">
    <property type="entry name" value="FUMARYLACETOACETATE HYDROLASE DOMAIN-CONTAINING PROTEIN 2A"/>
    <property type="match status" value="1"/>
</dbReference>
<evidence type="ECO:0000259" key="3">
    <source>
        <dbReference type="Pfam" id="PF01557"/>
    </source>
</evidence>
<evidence type="ECO:0000313" key="4">
    <source>
        <dbReference type="EMBL" id="GGP52670.1"/>
    </source>
</evidence>
<dbReference type="Proteomes" id="UP000639606">
    <property type="component" value="Unassembled WGS sequence"/>
</dbReference>
<evidence type="ECO:0000256" key="1">
    <source>
        <dbReference type="ARBA" id="ARBA00010211"/>
    </source>
</evidence>
<dbReference type="GO" id="GO:0044281">
    <property type="term" value="P:small molecule metabolic process"/>
    <property type="evidence" value="ECO:0007669"/>
    <property type="project" value="UniProtKB-ARBA"/>
</dbReference>
<comment type="caution">
    <text evidence="4">The sequence shown here is derived from an EMBL/GenBank/DDBJ whole genome shotgun (WGS) entry which is preliminary data.</text>
</comment>
<dbReference type="InterPro" id="IPR011234">
    <property type="entry name" value="Fumarylacetoacetase-like_C"/>
</dbReference>
<dbReference type="Pfam" id="PF01557">
    <property type="entry name" value="FAA_hydrolase"/>
    <property type="match status" value="1"/>
</dbReference>
<name>A0A918AKL4_9PSEU</name>
<dbReference type="EMBL" id="BMRG01000004">
    <property type="protein sequence ID" value="GGP52670.1"/>
    <property type="molecule type" value="Genomic_DNA"/>
</dbReference>
<keyword evidence="2" id="KW-0479">Metal-binding</keyword>
<dbReference type="PANTHER" id="PTHR42796">
    <property type="entry name" value="FUMARYLACETOACETATE HYDROLASE DOMAIN-CONTAINING PROTEIN 2A-RELATED"/>
    <property type="match status" value="1"/>
</dbReference>
<proteinExistence type="inferred from homology"/>
<keyword evidence="5" id="KW-1185">Reference proteome</keyword>
<dbReference type="SUPFAM" id="SSF56529">
    <property type="entry name" value="FAH"/>
    <property type="match status" value="1"/>
</dbReference>
<evidence type="ECO:0000256" key="2">
    <source>
        <dbReference type="ARBA" id="ARBA00022723"/>
    </source>
</evidence>
<organism evidence="4 5">
    <name type="scientific">Saccharothrix coeruleofusca</name>
    <dbReference type="NCBI Taxonomy" id="33919"/>
    <lineage>
        <taxon>Bacteria</taxon>
        <taxon>Bacillati</taxon>
        <taxon>Actinomycetota</taxon>
        <taxon>Actinomycetes</taxon>
        <taxon>Pseudonocardiales</taxon>
        <taxon>Pseudonocardiaceae</taxon>
        <taxon>Saccharothrix</taxon>
    </lineage>
</organism>
<gene>
    <name evidence="4" type="ORF">GCM10010185_25980</name>
</gene>
<comment type="similarity">
    <text evidence="1">Belongs to the FAH family.</text>
</comment>
<dbReference type="Gene3D" id="3.90.850.10">
    <property type="entry name" value="Fumarylacetoacetase-like, C-terminal domain"/>
    <property type="match status" value="1"/>
</dbReference>
<reference evidence="4" key="1">
    <citation type="journal article" date="2014" name="Int. J. Syst. Evol. Microbiol.">
        <title>Complete genome sequence of Corynebacterium casei LMG S-19264T (=DSM 44701T), isolated from a smear-ripened cheese.</title>
        <authorList>
            <consortium name="US DOE Joint Genome Institute (JGI-PGF)"/>
            <person name="Walter F."/>
            <person name="Albersmeier A."/>
            <person name="Kalinowski J."/>
            <person name="Ruckert C."/>
        </authorList>
    </citation>
    <scope>NUCLEOTIDE SEQUENCE</scope>
    <source>
        <strain evidence="4">JCM 3313</strain>
    </source>
</reference>
<dbReference type="InterPro" id="IPR036663">
    <property type="entry name" value="Fumarylacetoacetase_C_sf"/>
</dbReference>
<dbReference type="InterPro" id="IPR051121">
    <property type="entry name" value="FAH"/>
</dbReference>
<feature type="domain" description="Fumarylacetoacetase-like C-terminal" evidence="3">
    <location>
        <begin position="77"/>
        <end position="281"/>
    </location>
</feature>
<dbReference type="RefSeq" id="WP_189223487.1">
    <property type="nucleotide sequence ID" value="NZ_BMRG01000004.1"/>
</dbReference>
<dbReference type="AlphaFoldDB" id="A0A918AKL4"/>
<protein>
    <submittedName>
        <fullName evidence="4">Fumarylacetoacetate hydrolase</fullName>
    </submittedName>
</protein>
<dbReference type="GO" id="GO:0046872">
    <property type="term" value="F:metal ion binding"/>
    <property type="evidence" value="ECO:0007669"/>
    <property type="project" value="UniProtKB-KW"/>
</dbReference>
<reference evidence="4" key="2">
    <citation type="submission" date="2020-09" db="EMBL/GenBank/DDBJ databases">
        <authorList>
            <person name="Sun Q."/>
            <person name="Ohkuma M."/>
        </authorList>
    </citation>
    <scope>NUCLEOTIDE SEQUENCE</scope>
    <source>
        <strain evidence="4">JCM 3313</strain>
    </source>
</reference>
<keyword evidence="4" id="KW-0378">Hydrolase</keyword>
<dbReference type="GO" id="GO:0016787">
    <property type="term" value="F:hydrolase activity"/>
    <property type="evidence" value="ECO:0007669"/>
    <property type="project" value="UniProtKB-KW"/>
</dbReference>
<evidence type="ECO:0000313" key="5">
    <source>
        <dbReference type="Proteomes" id="UP000639606"/>
    </source>
</evidence>